<dbReference type="InterPro" id="IPR027417">
    <property type="entry name" value="P-loop_NTPase"/>
</dbReference>
<name>A0AAE0NWZ6_9PEZI</name>
<accession>A0AAE0NWZ6</accession>
<dbReference type="EMBL" id="JAULSW010000002">
    <property type="protein sequence ID" value="KAK3389150.1"/>
    <property type="molecule type" value="Genomic_DNA"/>
</dbReference>
<dbReference type="GO" id="GO:0016787">
    <property type="term" value="F:hydrolase activity"/>
    <property type="evidence" value="ECO:0007669"/>
    <property type="project" value="UniProtKB-KW"/>
</dbReference>
<comment type="caution">
    <text evidence="1">The sequence shown here is derived from an EMBL/GenBank/DDBJ whole genome shotgun (WGS) entry which is preliminary data.</text>
</comment>
<evidence type="ECO:0000313" key="2">
    <source>
        <dbReference type="Proteomes" id="UP001285441"/>
    </source>
</evidence>
<dbReference type="SUPFAM" id="SSF52540">
    <property type="entry name" value="P-loop containing nucleoside triphosphate hydrolases"/>
    <property type="match status" value="1"/>
</dbReference>
<organism evidence="1 2">
    <name type="scientific">Podospora didyma</name>
    <dbReference type="NCBI Taxonomy" id="330526"/>
    <lineage>
        <taxon>Eukaryota</taxon>
        <taxon>Fungi</taxon>
        <taxon>Dikarya</taxon>
        <taxon>Ascomycota</taxon>
        <taxon>Pezizomycotina</taxon>
        <taxon>Sordariomycetes</taxon>
        <taxon>Sordariomycetidae</taxon>
        <taxon>Sordariales</taxon>
        <taxon>Podosporaceae</taxon>
        <taxon>Podospora</taxon>
    </lineage>
</organism>
<reference evidence="1" key="1">
    <citation type="journal article" date="2023" name="Mol. Phylogenet. Evol.">
        <title>Genome-scale phylogeny and comparative genomics of the fungal order Sordariales.</title>
        <authorList>
            <person name="Hensen N."/>
            <person name="Bonometti L."/>
            <person name="Westerberg I."/>
            <person name="Brannstrom I.O."/>
            <person name="Guillou S."/>
            <person name="Cros-Aarteil S."/>
            <person name="Calhoun S."/>
            <person name="Haridas S."/>
            <person name="Kuo A."/>
            <person name="Mondo S."/>
            <person name="Pangilinan J."/>
            <person name="Riley R."/>
            <person name="LaButti K."/>
            <person name="Andreopoulos B."/>
            <person name="Lipzen A."/>
            <person name="Chen C."/>
            <person name="Yan M."/>
            <person name="Daum C."/>
            <person name="Ng V."/>
            <person name="Clum A."/>
            <person name="Steindorff A."/>
            <person name="Ohm R.A."/>
            <person name="Martin F."/>
            <person name="Silar P."/>
            <person name="Natvig D.O."/>
            <person name="Lalanne C."/>
            <person name="Gautier V."/>
            <person name="Ament-Velasquez S.L."/>
            <person name="Kruys A."/>
            <person name="Hutchinson M.I."/>
            <person name="Powell A.J."/>
            <person name="Barry K."/>
            <person name="Miller A.N."/>
            <person name="Grigoriev I.V."/>
            <person name="Debuchy R."/>
            <person name="Gladieux P."/>
            <person name="Hiltunen Thoren M."/>
            <person name="Johannesson H."/>
        </authorList>
    </citation>
    <scope>NUCLEOTIDE SEQUENCE</scope>
    <source>
        <strain evidence="1">CBS 232.78</strain>
    </source>
</reference>
<evidence type="ECO:0000313" key="1">
    <source>
        <dbReference type="EMBL" id="KAK3389150.1"/>
    </source>
</evidence>
<keyword evidence="1" id="KW-0378">Hydrolase</keyword>
<protein>
    <submittedName>
        <fullName evidence="1">P-loop containing nucleoside triphosphate hydrolase protein</fullName>
    </submittedName>
</protein>
<proteinExistence type="predicted"/>
<gene>
    <name evidence="1" type="ORF">B0H63DRAFT_94917</name>
</gene>
<dbReference type="AlphaFoldDB" id="A0AAE0NWZ6"/>
<keyword evidence="2" id="KW-1185">Reference proteome</keyword>
<dbReference type="Gene3D" id="3.40.50.300">
    <property type="entry name" value="P-loop containing nucleotide triphosphate hydrolases"/>
    <property type="match status" value="1"/>
</dbReference>
<dbReference type="Proteomes" id="UP001285441">
    <property type="component" value="Unassembled WGS sequence"/>
</dbReference>
<sequence>MPSSQPKLLLLAPLLYQHHCPLGIKLLWCHTVNDKFHGREHQINDIRKFFEADSAPLRGQKRMIFQGFPGIGKTTLALQYSVNYCNLYDGVFWLNAHSTEPVDGDDHAGALERDYLRVDNEVKSRTKLSFRDWCSNKKWLLIIENIEDSMHVQALSRIIPQAGEGQVLVTSRRTTSTSSGKSCRYYL</sequence>
<reference evidence="1" key="2">
    <citation type="submission" date="2023-06" db="EMBL/GenBank/DDBJ databases">
        <authorList>
            <consortium name="Lawrence Berkeley National Laboratory"/>
            <person name="Haridas S."/>
            <person name="Hensen N."/>
            <person name="Bonometti L."/>
            <person name="Westerberg I."/>
            <person name="Brannstrom I.O."/>
            <person name="Guillou S."/>
            <person name="Cros-Aarteil S."/>
            <person name="Calhoun S."/>
            <person name="Kuo A."/>
            <person name="Mondo S."/>
            <person name="Pangilinan J."/>
            <person name="Riley R."/>
            <person name="LaButti K."/>
            <person name="Andreopoulos B."/>
            <person name="Lipzen A."/>
            <person name="Chen C."/>
            <person name="Yanf M."/>
            <person name="Daum C."/>
            <person name="Ng V."/>
            <person name="Clum A."/>
            <person name="Steindorff A."/>
            <person name="Ohm R."/>
            <person name="Martin F."/>
            <person name="Silar P."/>
            <person name="Natvig D."/>
            <person name="Lalanne C."/>
            <person name="Gautier V."/>
            <person name="Ament-velasquez S.L."/>
            <person name="Kruys A."/>
            <person name="Hutchinson M.I."/>
            <person name="Powell A.J."/>
            <person name="Barry K."/>
            <person name="Miller A.N."/>
            <person name="Grigoriev I.V."/>
            <person name="Debuchy R."/>
            <person name="Gladieux P."/>
            <person name="Thoren M.H."/>
            <person name="Johannesson H."/>
        </authorList>
    </citation>
    <scope>NUCLEOTIDE SEQUENCE</scope>
    <source>
        <strain evidence="1">CBS 232.78</strain>
    </source>
</reference>